<dbReference type="PROSITE" id="PS51257">
    <property type="entry name" value="PROKAR_LIPOPROTEIN"/>
    <property type="match status" value="1"/>
</dbReference>
<protein>
    <recommendedName>
        <fullName evidence="2">Lipoprotein</fullName>
    </recommendedName>
</protein>
<proteinExistence type="predicted"/>
<accession>A0A0F9VUK1</accession>
<reference evidence="1" key="1">
    <citation type="journal article" date="2015" name="Nature">
        <title>Complex archaea that bridge the gap between prokaryotes and eukaryotes.</title>
        <authorList>
            <person name="Spang A."/>
            <person name="Saw J.H."/>
            <person name="Jorgensen S.L."/>
            <person name="Zaremba-Niedzwiedzka K."/>
            <person name="Martijn J."/>
            <person name="Lind A.E."/>
            <person name="van Eijk R."/>
            <person name="Schleper C."/>
            <person name="Guy L."/>
            <person name="Ettema T.J."/>
        </authorList>
    </citation>
    <scope>NUCLEOTIDE SEQUENCE</scope>
</reference>
<dbReference type="EMBL" id="LAZR01000284">
    <property type="protein sequence ID" value="KKN77156.1"/>
    <property type="molecule type" value="Genomic_DNA"/>
</dbReference>
<dbReference type="AlphaFoldDB" id="A0A0F9VUK1"/>
<evidence type="ECO:0008006" key="2">
    <source>
        <dbReference type="Google" id="ProtNLM"/>
    </source>
</evidence>
<comment type="caution">
    <text evidence="1">The sequence shown here is derived from an EMBL/GenBank/DDBJ whole genome shotgun (WGS) entry which is preliminary data.</text>
</comment>
<gene>
    <name evidence="1" type="ORF">LCGC14_0363530</name>
</gene>
<organism evidence="1">
    <name type="scientific">marine sediment metagenome</name>
    <dbReference type="NCBI Taxonomy" id="412755"/>
    <lineage>
        <taxon>unclassified sequences</taxon>
        <taxon>metagenomes</taxon>
        <taxon>ecological metagenomes</taxon>
    </lineage>
</organism>
<name>A0A0F9VUK1_9ZZZZ</name>
<evidence type="ECO:0000313" key="1">
    <source>
        <dbReference type="EMBL" id="KKN77156.1"/>
    </source>
</evidence>
<sequence length="140" mass="15972">MKKLLIILFISLIILLSGCELIYGGCPQCYCPEKVCPSCPKCEDIKPKDKLLIVEFRGWKVYDSYEGKAGNAYAILNPNDRKVLAEIETHCYDEDKNEIPSSDKWKVFIDAKSEAFNGRYWYTNCLDRSMGTVVTAKIID</sequence>